<feature type="region of interest" description="Disordered" evidence="1">
    <location>
        <begin position="1"/>
        <end position="163"/>
    </location>
</feature>
<feature type="compositionally biased region" description="Basic and acidic residues" evidence="1">
    <location>
        <begin position="237"/>
        <end position="251"/>
    </location>
</feature>
<feature type="compositionally biased region" description="Low complexity" evidence="1">
    <location>
        <begin position="1226"/>
        <end position="1242"/>
    </location>
</feature>
<dbReference type="InterPro" id="IPR012340">
    <property type="entry name" value="NA-bd_OB-fold"/>
</dbReference>
<evidence type="ECO:0000259" key="2">
    <source>
        <dbReference type="Pfam" id="PF23456"/>
    </source>
</evidence>
<evidence type="ECO:0000313" key="4">
    <source>
        <dbReference type="Proteomes" id="UP001059041"/>
    </source>
</evidence>
<feature type="region of interest" description="Disordered" evidence="1">
    <location>
        <begin position="1506"/>
        <end position="1550"/>
    </location>
</feature>
<feature type="compositionally biased region" description="Basic and acidic residues" evidence="1">
    <location>
        <begin position="75"/>
        <end position="90"/>
    </location>
</feature>
<organism evidence="3 4">
    <name type="scientific">Triplophysa rosa</name>
    <name type="common">Cave loach</name>
    <dbReference type="NCBI Taxonomy" id="992332"/>
    <lineage>
        <taxon>Eukaryota</taxon>
        <taxon>Metazoa</taxon>
        <taxon>Chordata</taxon>
        <taxon>Craniata</taxon>
        <taxon>Vertebrata</taxon>
        <taxon>Euteleostomi</taxon>
        <taxon>Actinopterygii</taxon>
        <taxon>Neopterygii</taxon>
        <taxon>Teleostei</taxon>
        <taxon>Ostariophysi</taxon>
        <taxon>Cypriniformes</taxon>
        <taxon>Nemacheilidae</taxon>
        <taxon>Triplophysa</taxon>
    </lineage>
</organism>
<feature type="compositionally biased region" description="Basic residues" evidence="1">
    <location>
        <begin position="1"/>
        <end position="11"/>
    </location>
</feature>
<feature type="compositionally biased region" description="Polar residues" evidence="1">
    <location>
        <begin position="1818"/>
        <end position="1828"/>
    </location>
</feature>
<dbReference type="PANTHER" id="PTHR12913:SF3">
    <property type="entry name" value="SI:DKEYP-121D4.3"/>
    <property type="match status" value="1"/>
</dbReference>
<dbReference type="InterPro" id="IPR036514">
    <property type="entry name" value="SGNH_hydro_sf"/>
</dbReference>
<comment type="caution">
    <text evidence="3">The sequence shown here is derived from an EMBL/GenBank/DDBJ whole genome shotgun (WGS) entry which is preliminary data.</text>
</comment>
<proteinExistence type="predicted"/>
<dbReference type="PANTHER" id="PTHR12913">
    <property type="entry name" value="UNR PROTEIN N-RAS UPSTREAM GENE PROTEIN"/>
    <property type="match status" value="1"/>
</dbReference>
<dbReference type="Pfam" id="PF23456">
    <property type="entry name" value="CSDE1"/>
    <property type="match status" value="1"/>
</dbReference>
<dbReference type="InterPro" id="IPR056400">
    <property type="entry name" value="CSDE1"/>
</dbReference>
<feature type="region of interest" description="Disordered" evidence="1">
    <location>
        <begin position="1208"/>
        <end position="1248"/>
    </location>
</feature>
<feature type="region of interest" description="Disordered" evidence="1">
    <location>
        <begin position="1455"/>
        <end position="1475"/>
    </location>
</feature>
<keyword evidence="4" id="KW-1185">Reference proteome</keyword>
<dbReference type="GO" id="GO:0005737">
    <property type="term" value="C:cytoplasm"/>
    <property type="evidence" value="ECO:0007669"/>
    <property type="project" value="UniProtKB-SubCell"/>
</dbReference>
<feature type="compositionally biased region" description="Basic and acidic residues" evidence="1">
    <location>
        <begin position="761"/>
        <end position="786"/>
    </location>
</feature>
<dbReference type="Proteomes" id="UP001059041">
    <property type="component" value="Linkage Group LG9"/>
</dbReference>
<feature type="compositionally biased region" description="Basic and acidic residues" evidence="1">
    <location>
        <begin position="101"/>
        <end position="118"/>
    </location>
</feature>
<evidence type="ECO:0000313" key="3">
    <source>
        <dbReference type="EMBL" id="KAI7805203.1"/>
    </source>
</evidence>
<feature type="compositionally biased region" description="Pro residues" evidence="1">
    <location>
        <begin position="223"/>
        <end position="235"/>
    </location>
</feature>
<name>A0A9W7WN29_TRIRA</name>
<dbReference type="Gene3D" id="2.40.50.140">
    <property type="entry name" value="Nucleic acid-binding proteins"/>
    <property type="match status" value="3"/>
</dbReference>
<feature type="compositionally biased region" description="Polar residues" evidence="1">
    <location>
        <begin position="1428"/>
        <end position="1438"/>
    </location>
</feature>
<feature type="compositionally biased region" description="Polar residues" evidence="1">
    <location>
        <begin position="1598"/>
        <end position="1609"/>
    </location>
</feature>
<feature type="compositionally biased region" description="Acidic residues" evidence="1">
    <location>
        <begin position="1303"/>
        <end position="1316"/>
    </location>
</feature>
<feature type="compositionally biased region" description="Basic and acidic residues" evidence="1">
    <location>
        <begin position="132"/>
        <end position="141"/>
    </location>
</feature>
<feature type="compositionally biased region" description="Basic and acidic residues" evidence="1">
    <location>
        <begin position="810"/>
        <end position="841"/>
    </location>
</feature>
<dbReference type="SUPFAM" id="SSF52266">
    <property type="entry name" value="SGNH hydrolase"/>
    <property type="match status" value="1"/>
</dbReference>
<dbReference type="GO" id="GO:0003723">
    <property type="term" value="F:RNA binding"/>
    <property type="evidence" value="ECO:0007669"/>
    <property type="project" value="UniProtKB-KW"/>
</dbReference>
<feature type="region of interest" description="Disordered" evidence="1">
    <location>
        <begin position="186"/>
        <end position="254"/>
    </location>
</feature>
<feature type="region of interest" description="Disordered" evidence="1">
    <location>
        <begin position="1806"/>
        <end position="1832"/>
    </location>
</feature>
<feature type="region of interest" description="Disordered" evidence="1">
    <location>
        <begin position="1303"/>
        <end position="1325"/>
    </location>
</feature>
<feature type="region of interest" description="Disordered" evidence="1">
    <location>
        <begin position="1413"/>
        <end position="1438"/>
    </location>
</feature>
<feature type="compositionally biased region" description="Basic residues" evidence="1">
    <location>
        <begin position="842"/>
        <end position="860"/>
    </location>
</feature>
<feature type="region of interest" description="Disordered" evidence="1">
    <location>
        <begin position="1591"/>
        <end position="1610"/>
    </location>
</feature>
<dbReference type="SUPFAM" id="SSF50249">
    <property type="entry name" value="Nucleic acid-binding proteins"/>
    <property type="match status" value="1"/>
</dbReference>
<reference evidence="3" key="1">
    <citation type="submission" date="2021-02" db="EMBL/GenBank/DDBJ databases">
        <title>Comparative genomics reveals that relaxation of natural selection precedes convergent phenotypic evolution of cavefish.</title>
        <authorList>
            <person name="Peng Z."/>
        </authorList>
    </citation>
    <scope>NUCLEOTIDE SEQUENCE</scope>
    <source>
        <tissue evidence="3">Muscle</tissue>
    </source>
</reference>
<protein>
    <recommendedName>
        <fullName evidence="2">Cold shock domain-containing protein</fullName>
    </recommendedName>
</protein>
<sequence>MGKNKRGKGRGQPRQGMRPPGPHPAEALWPRPSPPGGFRGPAPFRPMGPPGQRFPMPPNDFGPQQRMMMNNMGGGDRRFMDDEPLHEMNFQDRPGFFPFENRGDPRFPHHPGFDDRPPPQRFHPPECGPRYHPPDFADRPPDFYSRPPNSYPSEFNDRPGFPMMNPEYEPMDCYRPRDPNYIPPMDVHGNPAFRESGGFAGPPQDFQGPGPVPPQPQTFKAPGMPPPRKPCPPQPQKKKEPAKPVENKTEPSKTVASKITTFKNIIATPPRGRSLGVITFVGNSCGFIERDDLRKYSFAFNAFYGIQAHLVPGVKVHFTVVKTMGKEVATDVKVAPGGTEDIESTLYEGVVIATLTDDNTKEPYPGRVRAIISVDPIKLAFGKTDTSVTLLMYDRVEFHLMSNVLTKEQRATNIKPKLPDTFELTKEIREKGVIVEKANGTLTIKSEKHDNLTASAADRLSEDELIVNDKVEFTVMSGNDTKKAIRLKKLSEGTLNQDKANEDISEKNTAVASPAKDRWKPVTSEAGCQELVVSSEKHEGTILKTASKNSQTPEKETAKQEPALGLLVTTVEGTDKKLSFRSADVITKATMMVGDKVQFNISTNSATKEESAVNLVILPESFQTDSEERRKNGHVIKLDDNSGFIKTQQDPKIFFNMSEVMEETKLTFFEKVEYSIAPNEGAAGGSQAIRIRRLNEGIFTSASKLEAVGVKEKKNLTIKLLQDSVDKIKEEVKTEGSDSNTAVKPNTGTNKKPPSTISTGELKKECEIKQEKVKKDDRSQSRDKDASHRRRSRSRSRESNCRRRSRSGSRSRDRFGRVHRSSSRERRDSRYRCSRSRERSERRRRSRSREKSSRSARKRSYSPDYRDDRSKKYSSSKDANASNRKRDKSPEEDVDGEISKKRKELMELNEMIARKKAIVAMEHNAKRFEVEGEGQHGVQTFDYQHCENLWMPEVKPVKSILKKQSELHSDLPLQVSASEETSPFVQSAGIPFPSPDSQRTSAFKSNTPVYSTLEDEPQKSLTASRSKKIPLLHVHDPELERKKKQLDELSESIARKRAIIALEQKSRGVQDVTAMKREFEMNPDSEQFVLPKKNFWSAEIKPNIQPKKSILKKRTELLSFQSDTTSVDNYDQVKPSQDDSLFTKPSFQSTAASPFVKSSNPQPVRSDTLGLFNKIINESQPSLFNKPAIVPKSLAQASNLRSLHDQNPLCMSKATGSQEGQHRVISSRPHSESPSTSQTSPSDQKRTVTTQMERFLSALNKADSSLVSSLIQDARRDLPVVSKPKPPQQHLDRNIPFMDEIYDPFQEDDDDNDEPSPEVRDAGRHSIQKLGKSLMEAEDPNQDDLLPHERAIQDGSGFSQLVGTKYGVQATAKAERKLPYGHQMAPDNWSAHQAEPDWSEQWKAYTEDKNRYSPKQEVYADEPDLYRESSQSAEYQSISPNIQHSYVKEMPDSTFDKSVARQQSEESNEDKKEDQFEKIQSLLQTIGFHLDTGEVSKLADRTRERLYGKAVKPHSMPSFDRNRESSVSQSERGGSSRADSSDAEGFRLVSPAQSSNRKVYMSYKDSVKNKDQLKVEDVDLTSIKRTILNVKSGDDTSDPVTPSAELTTVSPASYQPAAEAEAEAAGSQYAQNTNVPAFLASQYSHYSNEHNPWSCAYSQYASYGTYGAMPPPSFPSFHMPPNMMPGYSSYDPQSVNPYLVAHPHLPVPFAPSNNIVISPVETKKGQPSVRCLKTIQTVNMTAATDVEPAADVTADTHPASEHPMQTRSKLGVRFVYEVGKAQQVATITEEQKKRLEQFNQRMKLKKEKQLEAQRSRGQKQNSTPGKSTPSEKKNVWICGHSLVFWAEKRANSLEFGGQLGMHPNSARIWWKGMQGLTRQQLLPLLLELRDSWPKPDVLIVHLGGNDISTTPPDLFISYVKKDLSSLKNIFPGCLLVWSDILSRQFWRDVEDSRERDIIRMGINDSIHNVMTKLGGTFVTHDNISPSSGLYRPDGVHLSGKGIDTFNLNLQEFLEKSEIEKEKSLRVPLHEKKAFVS</sequence>
<feature type="compositionally biased region" description="Low complexity" evidence="1">
    <location>
        <begin position="1525"/>
        <end position="1537"/>
    </location>
</feature>
<feature type="compositionally biased region" description="Polar residues" evidence="1">
    <location>
        <begin position="737"/>
        <end position="759"/>
    </location>
</feature>
<feature type="domain" description="Cold shock" evidence="2">
    <location>
        <begin position="536"/>
        <end position="618"/>
    </location>
</feature>
<feature type="region of interest" description="Disordered" evidence="1">
    <location>
        <begin position="978"/>
        <end position="1003"/>
    </location>
</feature>
<dbReference type="CDD" id="cd00229">
    <property type="entry name" value="SGNH_hydrolase"/>
    <property type="match status" value="1"/>
</dbReference>
<gene>
    <name evidence="3" type="ORF">IRJ41_001748</name>
</gene>
<feature type="region of interest" description="Disordered" evidence="1">
    <location>
        <begin position="732"/>
        <end position="898"/>
    </location>
</feature>
<evidence type="ECO:0000256" key="1">
    <source>
        <dbReference type="SAM" id="MobiDB-lite"/>
    </source>
</evidence>
<dbReference type="Gene3D" id="3.40.50.1110">
    <property type="entry name" value="SGNH hydrolase"/>
    <property type="match status" value="1"/>
</dbReference>
<dbReference type="EMBL" id="JAFHDT010000009">
    <property type="protein sequence ID" value="KAI7805203.1"/>
    <property type="molecule type" value="Genomic_DNA"/>
</dbReference>
<accession>A0A9W7WN29</accession>